<dbReference type="Pfam" id="PF02698">
    <property type="entry name" value="DUF218"/>
    <property type="match status" value="1"/>
</dbReference>
<dbReference type="PANTHER" id="PTHR30336">
    <property type="entry name" value="INNER MEMBRANE PROTEIN, PROBABLE PERMEASE"/>
    <property type="match status" value="1"/>
</dbReference>
<dbReference type="AlphaFoldDB" id="A0A176X6P4"/>
<dbReference type="PANTHER" id="PTHR30336:SF4">
    <property type="entry name" value="ENVELOPE BIOGENESIS FACTOR ELYC"/>
    <property type="match status" value="1"/>
</dbReference>
<evidence type="ECO:0000313" key="3">
    <source>
        <dbReference type="Proteomes" id="UP000077098"/>
    </source>
</evidence>
<comment type="caution">
    <text evidence="2">The sequence shown here is derived from an EMBL/GenBank/DDBJ whole genome shotgun (WGS) entry which is preliminary data.</text>
</comment>
<dbReference type="GO" id="GO:0000270">
    <property type="term" value="P:peptidoglycan metabolic process"/>
    <property type="evidence" value="ECO:0007669"/>
    <property type="project" value="TreeGrafter"/>
</dbReference>
<accession>A0A176X6P4</accession>
<dbReference type="Proteomes" id="UP000077098">
    <property type="component" value="Unassembled WGS sequence"/>
</dbReference>
<sequence>MKSPWPGTRSPSKPVSKQRTWHWRMSRNIEKNWLPKRNWYCLGIIIFSAVGLYGLSLVSAGSLLVVEDPPAQADVIVVLGGDGPPRATQAAKLWHDGLAPLVLVTGYGDCDFIRDMLVRLGVNVEAISKECLSLSTWENATFSEPILIEMRARRAILVTSWFHSRRAVKRFRFVMPQIEWISLPAHSAVPLWRLAFSADGVQVFKEYAKTVFYDLRSSFVRDLPPVQAGLAS</sequence>
<protein>
    <recommendedName>
        <fullName evidence="1">DUF218 domain-containing protein</fullName>
    </recommendedName>
</protein>
<proteinExistence type="predicted"/>
<dbReference type="InterPro" id="IPR051599">
    <property type="entry name" value="Cell_Envelope_Assoc"/>
</dbReference>
<dbReference type="CDD" id="cd06259">
    <property type="entry name" value="YdcF-like"/>
    <property type="match status" value="1"/>
</dbReference>
<dbReference type="GO" id="GO:0043164">
    <property type="term" value="P:Gram-negative-bacterium-type cell wall biogenesis"/>
    <property type="evidence" value="ECO:0007669"/>
    <property type="project" value="TreeGrafter"/>
</dbReference>
<gene>
    <name evidence="2" type="ORF">A7J57_02910</name>
</gene>
<dbReference type="Gene3D" id="3.40.50.620">
    <property type="entry name" value="HUPs"/>
    <property type="match status" value="1"/>
</dbReference>
<reference evidence="2 3" key="1">
    <citation type="submission" date="2016-05" db="EMBL/GenBank/DDBJ databases">
        <authorList>
            <person name="Lavstsen T."/>
            <person name="Jespersen J.S."/>
        </authorList>
    </citation>
    <scope>NUCLEOTIDE SEQUENCE [LARGE SCALE GENOMIC DNA]</scope>
    <source>
        <strain evidence="2 3">KCJ1736</strain>
    </source>
</reference>
<dbReference type="InterPro" id="IPR003848">
    <property type="entry name" value="DUF218"/>
</dbReference>
<dbReference type="InterPro" id="IPR014729">
    <property type="entry name" value="Rossmann-like_a/b/a_fold"/>
</dbReference>
<dbReference type="GO" id="GO:0005886">
    <property type="term" value="C:plasma membrane"/>
    <property type="evidence" value="ECO:0007669"/>
    <property type="project" value="TreeGrafter"/>
</dbReference>
<evidence type="ECO:0000313" key="2">
    <source>
        <dbReference type="EMBL" id="OAE42012.1"/>
    </source>
</evidence>
<dbReference type="EMBL" id="LXPS01000033">
    <property type="protein sequence ID" value="OAE42012.1"/>
    <property type="molecule type" value="Genomic_DNA"/>
</dbReference>
<evidence type="ECO:0000259" key="1">
    <source>
        <dbReference type="Pfam" id="PF02698"/>
    </source>
</evidence>
<feature type="domain" description="DUF218" evidence="1">
    <location>
        <begin position="74"/>
        <end position="207"/>
    </location>
</feature>
<name>A0A176X6P4_AGRTU</name>
<organism evidence="2 3">
    <name type="scientific">Agrobacterium tumefaciens</name>
    <dbReference type="NCBI Taxonomy" id="358"/>
    <lineage>
        <taxon>Bacteria</taxon>
        <taxon>Pseudomonadati</taxon>
        <taxon>Pseudomonadota</taxon>
        <taxon>Alphaproteobacteria</taxon>
        <taxon>Hyphomicrobiales</taxon>
        <taxon>Rhizobiaceae</taxon>
        <taxon>Rhizobium/Agrobacterium group</taxon>
        <taxon>Agrobacterium</taxon>
        <taxon>Agrobacterium tumefaciens complex</taxon>
    </lineage>
</organism>